<dbReference type="PROSITE" id="PS50110">
    <property type="entry name" value="RESPONSE_REGULATORY"/>
    <property type="match status" value="1"/>
</dbReference>
<dbReference type="SUPFAM" id="SSF52172">
    <property type="entry name" value="CheY-like"/>
    <property type="match status" value="1"/>
</dbReference>
<reference evidence="5" key="1">
    <citation type="journal article" date="2019" name="Int. J. Syst. Evol. Microbiol.">
        <title>The Global Catalogue of Microorganisms (GCM) 10K type strain sequencing project: providing services to taxonomists for standard genome sequencing and annotation.</title>
        <authorList>
            <consortium name="The Broad Institute Genomics Platform"/>
            <consortium name="The Broad Institute Genome Sequencing Center for Infectious Disease"/>
            <person name="Wu L."/>
            <person name="Ma J."/>
        </authorList>
    </citation>
    <scope>NUCLEOTIDE SEQUENCE [LARGE SCALE GENOMIC DNA]</scope>
    <source>
        <strain evidence="5">CCUG 36956</strain>
    </source>
</reference>
<feature type="modified residue" description="4-aspartylphosphate" evidence="2">
    <location>
        <position position="53"/>
    </location>
</feature>
<dbReference type="RefSeq" id="WP_382235597.1">
    <property type="nucleotide sequence ID" value="NZ_JBHTCC010000003.1"/>
</dbReference>
<dbReference type="InterPro" id="IPR050595">
    <property type="entry name" value="Bact_response_regulator"/>
</dbReference>
<dbReference type="InterPro" id="IPR001789">
    <property type="entry name" value="Sig_transdc_resp-reg_receiver"/>
</dbReference>
<evidence type="ECO:0000313" key="5">
    <source>
        <dbReference type="Proteomes" id="UP001596379"/>
    </source>
</evidence>
<evidence type="ECO:0000256" key="2">
    <source>
        <dbReference type="PROSITE-ProRule" id="PRU00169"/>
    </source>
</evidence>
<organism evidence="4 5">
    <name type="scientific">Herminiimonas aquatilis</name>
    <dbReference type="NCBI Taxonomy" id="345342"/>
    <lineage>
        <taxon>Bacteria</taxon>
        <taxon>Pseudomonadati</taxon>
        <taxon>Pseudomonadota</taxon>
        <taxon>Betaproteobacteria</taxon>
        <taxon>Burkholderiales</taxon>
        <taxon>Oxalobacteraceae</taxon>
        <taxon>Herminiimonas</taxon>
    </lineage>
</organism>
<gene>
    <name evidence="4" type="ORF">ACFQO0_13810</name>
</gene>
<dbReference type="Proteomes" id="UP001596379">
    <property type="component" value="Unassembled WGS sequence"/>
</dbReference>
<feature type="domain" description="Response regulatory" evidence="3">
    <location>
        <begin position="4"/>
        <end position="115"/>
    </location>
</feature>
<evidence type="ECO:0000313" key="4">
    <source>
        <dbReference type="EMBL" id="MFC7299516.1"/>
    </source>
</evidence>
<keyword evidence="1 2" id="KW-0597">Phosphoprotein</keyword>
<protein>
    <submittedName>
        <fullName evidence="4">Response regulator</fullName>
    </submittedName>
</protein>
<accession>A0ABW2J985</accession>
<evidence type="ECO:0000256" key="1">
    <source>
        <dbReference type="ARBA" id="ARBA00022553"/>
    </source>
</evidence>
<dbReference type="InterPro" id="IPR011006">
    <property type="entry name" value="CheY-like_superfamily"/>
</dbReference>
<evidence type="ECO:0000259" key="3">
    <source>
        <dbReference type="PROSITE" id="PS50110"/>
    </source>
</evidence>
<dbReference type="Pfam" id="PF00072">
    <property type="entry name" value="Response_reg"/>
    <property type="match status" value="1"/>
</dbReference>
<dbReference type="PANTHER" id="PTHR44591:SF3">
    <property type="entry name" value="RESPONSE REGULATORY DOMAIN-CONTAINING PROTEIN"/>
    <property type="match status" value="1"/>
</dbReference>
<comment type="caution">
    <text evidence="4">The sequence shown here is derived from an EMBL/GenBank/DDBJ whole genome shotgun (WGS) entry which is preliminary data.</text>
</comment>
<sequence length="120" mass="13372">MALTILVVDDQLALAEVLANILEYHGYAVLIAEDGQQALDVVKSNEIDLIISDYMMPRLDGMALYHRLSADQRTSSIPMIMMSALPGDLRDLPVHAILKKPFQIDELVESVTKALEKIEH</sequence>
<name>A0ABW2J985_9BURK</name>
<proteinExistence type="predicted"/>
<dbReference type="SMART" id="SM00448">
    <property type="entry name" value="REC"/>
    <property type="match status" value="1"/>
</dbReference>
<dbReference type="Gene3D" id="3.40.50.2300">
    <property type="match status" value="1"/>
</dbReference>
<dbReference type="PANTHER" id="PTHR44591">
    <property type="entry name" value="STRESS RESPONSE REGULATOR PROTEIN 1"/>
    <property type="match status" value="1"/>
</dbReference>
<dbReference type="EMBL" id="JBHTCC010000003">
    <property type="protein sequence ID" value="MFC7299516.1"/>
    <property type="molecule type" value="Genomic_DNA"/>
</dbReference>
<keyword evidence="5" id="KW-1185">Reference proteome</keyword>